<accession>A0A3S4CBI0</accession>
<reference evidence="3 4" key="1">
    <citation type="submission" date="2018-12" db="EMBL/GenBank/DDBJ databases">
        <authorList>
            <person name="Criscuolo A."/>
        </authorList>
    </citation>
    <scope>NUCLEOTIDE SEQUENCE [LARGE SCALE GENOMIC DNA]</scope>
    <source>
        <strain evidence="3">ACIP1116281</strain>
    </source>
</reference>
<organism evidence="3 4">
    <name type="scientific">Devosia equisanguinis</name>
    <dbReference type="NCBI Taxonomy" id="2490941"/>
    <lineage>
        <taxon>Bacteria</taxon>
        <taxon>Pseudomonadati</taxon>
        <taxon>Pseudomonadota</taxon>
        <taxon>Alphaproteobacteria</taxon>
        <taxon>Hyphomicrobiales</taxon>
        <taxon>Devosiaceae</taxon>
        <taxon>Devosia</taxon>
    </lineage>
</organism>
<dbReference type="InterPro" id="IPR006015">
    <property type="entry name" value="Universal_stress_UspA"/>
</dbReference>
<gene>
    <name evidence="3" type="primary">nhaX_1</name>
    <name evidence="3" type="ORF">DEVEQU_01598</name>
</gene>
<evidence type="ECO:0000313" key="3">
    <source>
        <dbReference type="EMBL" id="VDS04461.1"/>
    </source>
</evidence>
<dbReference type="Gene3D" id="3.40.50.620">
    <property type="entry name" value="HUPs"/>
    <property type="match status" value="1"/>
</dbReference>
<dbReference type="PANTHER" id="PTHR46268:SF15">
    <property type="entry name" value="UNIVERSAL STRESS PROTEIN HP_0031"/>
    <property type="match status" value="1"/>
</dbReference>
<keyword evidence="4" id="KW-1185">Reference proteome</keyword>
<evidence type="ECO:0000259" key="2">
    <source>
        <dbReference type="Pfam" id="PF00582"/>
    </source>
</evidence>
<proteinExistence type="inferred from homology"/>
<sequence>MFKTLLIATDGSELAAKALDAAIELAKLHGSSLIILTTTDPVGTSIGAGGFGAIDAAPIIARLDETYTAEAKKLLDGAKALAGEHGIPAETVHVPHQRPADGIIDTARARNVDTIIMGSHGRRGLGRLILGSQAAEVLARADVPVLVVK</sequence>
<dbReference type="PANTHER" id="PTHR46268">
    <property type="entry name" value="STRESS RESPONSE PROTEIN NHAX"/>
    <property type="match status" value="1"/>
</dbReference>
<dbReference type="OrthoDB" id="5564966at2"/>
<feature type="domain" description="UspA" evidence="2">
    <location>
        <begin position="1"/>
        <end position="149"/>
    </location>
</feature>
<dbReference type="RefSeq" id="WP_126150042.1">
    <property type="nucleotide sequence ID" value="NZ_JBHTMH010000001.1"/>
</dbReference>
<dbReference type="EMBL" id="UZWD01000023">
    <property type="protein sequence ID" value="VDS04461.1"/>
    <property type="molecule type" value="Genomic_DNA"/>
</dbReference>
<evidence type="ECO:0000256" key="1">
    <source>
        <dbReference type="ARBA" id="ARBA00008791"/>
    </source>
</evidence>
<dbReference type="Proteomes" id="UP000268844">
    <property type="component" value="Unassembled WGS sequence"/>
</dbReference>
<dbReference type="PRINTS" id="PR01438">
    <property type="entry name" value="UNVRSLSTRESS"/>
</dbReference>
<comment type="similarity">
    <text evidence="1">Belongs to the universal stress protein A family.</text>
</comment>
<dbReference type="CDD" id="cd00293">
    <property type="entry name" value="USP-like"/>
    <property type="match status" value="1"/>
</dbReference>
<dbReference type="AlphaFoldDB" id="A0A3S4CBI0"/>
<dbReference type="InterPro" id="IPR014729">
    <property type="entry name" value="Rossmann-like_a/b/a_fold"/>
</dbReference>
<name>A0A3S4CBI0_9HYPH</name>
<dbReference type="Pfam" id="PF00582">
    <property type="entry name" value="Usp"/>
    <property type="match status" value="1"/>
</dbReference>
<evidence type="ECO:0000313" key="4">
    <source>
        <dbReference type="Proteomes" id="UP000268844"/>
    </source>
</evidence>
<protein>
    <submittedName>
        <fullName evidence="3">Stress response protein NhaX</fullName>
    </submittedName>
</protein>
<dbReference type="SUPFAM" id="SSF52402">
    <property type="entry name" value="Adenine nucleotide alpha hydrolases-like"/>
    <property type="match status" value="1"/>
</dbReference>
<dbReference type="InterPro" id="IPR006016">
    <property type="entry name" value="UspA"/>
</dbReference>